<dbReference type="GO" id="GO:0005829">
    <property type="term" value="C:cytosol"/>
    <property type="evidence" value="ECO:0007669"/>
    <property type="project" value="TreeGrafter"/>
</dbReference>
<dbReference type="InterPro" id="IPR001360">
    <property type="entry name" value="Glyco_hydro_1"/>
</dbReference>
<dbReference type="PANTHER" id="PTHR10353:SF139">
    <property type="entry name" value="6-PHOSPHO-BETA-GLUCOSIDASE GMUD"/>
    <property type="match status" value="1"/>
</dbReference>
<dbReference type="Pfam" id="PF00232">
    <property type="entry name" value="Glyco_hydro_1"/>
    <property type="match status" value="1"/>
</dbReference>
<reference evidence="5 6" key="1">
    <citation type="submission" date="2020-06" db="EMBL/GenBank/DDBJ databases">
        <title>Lactobacillus rhamnosus QC,genome.</title>
        <authorList>
            <person name="Yi H."/>
            <person name="Jin M."/>
        </authorList>
    </citation>
    <scope>NUCLEOTIDE SEQUENCE [LARGE SCALE GENOMIC DNA]</scope>
    <source>
        <strain evidence="5 6">QC</strain>
    </source>
</reference>
<dbReference type="EMBL" id="JABXWP010000006">
    <property type="protein sequence ID" value="NVO88016.1"/>
    <property type="molecule type" value="Genomic_DNA"/>
</dbReference>
<dbReference type="PANTHER" id="PTHR10353">
    <property type="entry name" value="GLYCOSYL HYDROLASE"/>
    <property type="match status" value="1"/>
</dbReference>
<evidence type="ECO:0000256" key="4">
    <source>
        <dbReference type="RuleBase" id="RU003690"/>
    </source>
</evidence>
<keyword evidence="2 5" id="KW-0378">Hydrolase</keyword>
<organism evidence="5 6">
    <name type="scientific">Lacticaseibacillus rhamnosus</name>
    <name type="common">Lactobacillus rhamnosus</name>
    <dbReference type="NCBI Taxonomy" id="47715"/>
    <lineage>
        <taxon>Bacteria</taxon>
        <taxon>Bacillati</taxon>
        <taxon>Bacillota</taxon>
        <taxon>Bacilli</taxon>
        <taxon>Lactobacillales</taxon>
        <taxon>Lactobacillaceae</taxon>
        <taxon>Lacticaseibacillus</taxon>
    </lineage>
</organism>
<evidence type="ECO:0000256" key="2">
    <source>
        <dbReference type="ARBA" id="ARBA00022801"/>
    </source>
</evidence>
<evidence type="ECO:0000313" key="6">
    <source>
        <dbReference type="Proteomes" id="UP000542889"/>
    </source>
</evidence>
<dbReference type="SUPFAM" id="SSF51445">
    <property type="entry name" value="(Trans)glycosidases"/>
    <property type="match status" value="1"/>
</dbReference>
<dbReference type="InterPro" id="IPR017853">
    <property type="entry name" value="GH"/>
</dbReference>
<gene>
    <name evidence="5" type="ORF">HWN39_05805</name>
</gene>
<dbReference type="Gene3D" id="3.20.20.80">
    <property type="entry name" value="Glycosidases"/>
    <property type="match status" value="1"/>
</dbReference>
<dbReference type="RefSeq" id="WP_176817892.1">
    <property type="nucleotide sequence ID" value="NZ_JABXWP010000006.1"/>
</dbReference>
<protein>
    <submittedName>
        <fullName evidence="5">Glycoside hydrolase family 1 protein</fullName>
    </submittedName>
</protein>
<name>A0A7Y7UJN5_LACRH</name>
<evidence type="ECO:0000256" key="1">
    <source>
        <dbReference type="ARBA" id="ARBA00010838"/>
    </source>
</evidence>
<proteinExistence type="inferred from homology"/>
<sequence length="456" mass="52665">MKKFPENFLWGAAMSAPQTEGQSLNFGKSATTWDYWFQTAPEKFHQQQGPAITSDVYGHYLEDCQRMREIGLNSIRTSISWARLLPDGKTINPQAVAFYRQYFTAMRDHGVEPIINLFHFDMPMWLMARGGWESREVIGAFAFYAQTSFELFGDLVKKWTTFNEPLVHVECGYLYQYHYPAIVDFKRAVQVAYHTLLAHKAAVAKFRNALPSGEIGIILNISPTYPKSEATADMLAARRSDLLNTRSFLDPAVLGTIPDELVALLSENELLPVTKPEDQALIKDHIVDFIGLNYYQPRRVQAPTAPKTPVQMPADFYQPYDWPDKKINPHRGWEIYPKALYDVAMMMKNDYHNMPWYVSENGMGVANEEAFMADDGEIQDDYRIAFMKEHLNYLHQGIREGSNCFGYHAWTFVDCWSWLNGYKNRYGFYRLDLATGQRSMKKSGRWMRQVSEDNGF</sequence>
<dbReference type="Proteomes" id="UP000542889">
    <property type="component" value="Unassembled WGS sequence"/>
</dbReference>
<dbReference type="AlphaFoldDB" id="A0A7Y7UJN5"/>
<dbReference type="GO" id="GO:0008422">
    <property type="term" value="F:beta-glucosidase activity"/>
    <property type="evidence" value="ECO:0007669"/>
    <property type="project" value="TreeGrafter"/>
</dbReference>
<keyword evidence="3" id="KW-0326">Glycosidase</keyword>
<dbReference type="PRINTS" id="PR00131">
    <property type="entry name" value="GLHYDRLASE1"/>
</dbReference>
<dbReference type="FunFam" id="3.20.20.80:FF:000004">
    <property type="entry name" value="Beta-glucosidase 6-phospho-beta-glucosidase"/>
    <property type="match status" value="1"/>
</dbReference>
<evidence type="ECO:0000313" key="5">
    <source>
        <dbReference type="EMBL" id="NVO88016.1"/>
    </source>
</evidence>
<dbReference type="GO" id="GO:0016052">
    <property type="term" value="P:carbohydrate catabolic process"/>
    <property type="evidence" value="ECO:0007669"/>
    <property type="project" value="TreeGrafter"/>
</dbReference>
<accession>A0A7Y7UJN5</accession>
<evidence type="ECO:0000256" key="3">
    <source>
        <dbReference type="ARBA" id="ARBA00023295"/>
    </source>
</evidence>
<comment type="caution">
    <text evidence="5">The sequence shown here is derived from an EMBL/GenBank/DDBJ whole genome shotgun (WGS) entry which is preliminary data.</text>
</comment>
<comment type="similarity">
    <text evidence="1 4">Belongs to the glycosyl hydrolase 1 family.</text>
</comment>